<keyword evidence="3" id="KW-0804">Transcription</keyword>
<dbReference type="PRINTS" id="PR00455">
    <property type="entry name" value="HTHTETR"/>
</dbReference>
<evidence type="ECO:0000313" key="6">
    <source>
        <dbReference type="EMBL" id="MBC2903684.1"/>
    </source>
</evidence>
<dbReference type="GO" id="GO:0003700">
    <property type="term" value="F:DNA-binding transcription factor activity"/>
    <property type="evidence" value="ECO:0007669"/>
    <property type="project" value="TreeGrafter"/>
</dbReference>
<dbReference type="PROSITE" id="PS50977">
    <property type="entry name" value="HTH_TETR_2"/>
    <property type="match status" value="1"/>
</dbReference>
<evidence type="ECO:0000259" key="5">
    <source>
        <dbReference type="PROSITE" id="PS50977"/>
    </source>
</evidence>
<dbReference type="InterPro" id="IPR009057">
    <property type="entry name" value="Homeodomain-like_sf"/>
</dbReference>
<comment type="caution">
    <text evidence="6">The sequence shown here is derived from an EMBL/GenBank/DDBJ whole genome shotgun (WGS) entry which is preliminary data.</text>
</comment>
<dbReference type="Pfam" id="PF00440">
    <property type="entry name" value="TetR_N"/>
    <property type="match status" value="1"/>
</dbReference>
<evidence type="ECO:0000256" key="4">
    <source>
        <dbReference type="PROSITE-ProRule" id="PRU00335"/>
    </source>
</evidence>
<dbReference type="Proteomes" id="UP000584670">
    <property type="component" value="Unassembled WGS sequence"/>
</dbReference>
<dbReference type="EMBL" id="JACMSF010000019">
    <property type="protein sequence ID" value="MBC2903684.1"/>
    <property type="molecule type" value="Genomic_DNA"/>
</dbReference>
<dbReference type="PANTHER" id="PTHR30055">
    <property type="entry name" value="HTH-TYPE TRANSCRIPTIONAL REGULATOR RUTR"/>
    <property type="match status" value="1"/>
</dbReference>
<dbReference type="AlphaFoldDB" id="A0A7X1M9W5"/>
<keyword evidence="7" id="KW-1185">Reference proteome</keyword>
<evidence type="ECO:0000256" key="3">
    <source>
        <dbReference type="ARBA" id="ARBA00023163"/>
    </source>
</evidence>
<sequence length="216" mass="23406">MSPRARNPTLRAKLVEAAAHLLAEEGPAALSARRLTAEVGASTMAVYTYFGSMEDVIRGVVREGFARLAERLAEVADHDDPVTHLAELGRAYRRNALAHPHMYAVMLGGSALGGFRLSEDDRARGAMLLDVAMATVERCTAAGRFRAGDAWMVTRQYWCCIHGHVQLDLGGYFLEPDAADTCFEELLRDFAVGSGDQLDAATRSVRARTAEDAPAP</sequence>
<dbReference type="GO" id="GO:0000976">
    <property type="term" value="F:transcription cis-regulatory region binding"/>
    <property type="evidence" value="ECO:0007669"/>
    <property type="project" value="TreeGrafter"/>
</dbReference>
<feature type="DNA-binding region" description="H-T-H motif" evidence="4">
    <location>
        <begin position="31"/>
        <end position="50"/>
    </location>
</feature>
<name>A0A7X1M9W5_9ACTN</name>
<dbReference type="InterPro" id="IPR001647">
    <property type="entry name" value="HTH_TetR"/>
</dbReference>
<evidence type="ECO:0000256" key="1">
    <source>
        <dbReference type="ARBA" id="ARBA00023015"/>
    </source>
</evidence>
<dbReference type="SUPFAM" id="SSF46689">
    <property type="entry name" value="Homeodomain-like"/>
    <property type="match status" value="1"/>
</dbReference>
<dbReference type="RefSeq" id="WP_186283568.1">
    <property type="nucleotide sequence ID" value="NZ_JACMSF010000019.1"/>
</dbReference>
<keyword evidence="1" id="KW-0805">Transcription regulation</keyword>
<reference evidence="6 7" key="1">
    <citation type="submission" date="2020-08" db="EMBL/GenBank/DDBJ databases">
        <title>Streptomyces sp. PSKA01 genome sequencing and assembly.</title>
        <authorList>
            <person name="Mandal S."/>
            <person name="Maiti P.K."/>
            <person name="Das P."/>
        </authorList>
    </citation>
    <scope>NUCLEOTIDE SEQUENCE [LARGE SCALE GENOMIC DNA]</scope>
    <source>
        <strain evidence="6 7">PSKA01</strain>
    </source>
</reference>
<protein>
    <submittedName>
        <fullName evidence="6">TetR/AcrR family transcriptional regulator</fullName>
    </submittedName>
</protein>
<feature type="domain" description="HTH tetR-type" evidence="5">
    <location>
        <begin position="8"/>
        <end position="68"/>
    </location>
</feature>
<dbReference type="InterPro" id="IPR025996">
    <property type="entry name" value="MT1864/Rv1816-like_C"/>
</dbReference>
<dbReference type="InterPro" id="IPR036271">
    <property type="entry name" value="Tet_transcr_reg_TetR-rel_C_sf"/>
</dbReference>
<organism evidence="6 7">
    <name type="scientific">Streptomyces cupreus</name>
    <dbReference type="NCBI Taxonomy" id="2759956"/>
    <lineage>
        <taxon>Bacteria</taxon>
        <taxon>Bacillati</taxon>
        <taxon>Actinomycetota</taxon>
        <taxon>Actinomycetes</taxon>
        <taxon>Kitasatosporales</taxon>
        <taxon>Streptomycetaceae</taxon>
        <taxon>Streptomyces</taxon>
    </lineage>
</organism>
<dbReference type="Pfam" id="PF13305">
    <property type="entry name" value="TetR_C_33"/>
    <property type="match status" value="1"/>
</dbReference>
<dbReference type="InterPro" id="IPR050109">
    <property type="entry name" value="HTH-type_TetR-like_transc_reg"/>
</dbReference>
<evidence type="ECO:0000313" key="7">
    <source>
        <dbReference type="Proteomes" id="UP000584670"/>
    </source>
</evidence>
<evidence type="ECO:0000256" key="2">
    <source>
        <dbReference type="ARBA" id="ARBA00023125"/>
    </source>
</evidence>
<dbReference type="PANTHER" id="PTHR30055:SF234">
    <property type="entry name" value="HTH-TYPE TRANSCRIPTIONAL REGULATOR BETI"/>
    <property type="match status" value="1"/>
</dbReference>
<keyword evidence="2 4" id="KW-0238">DNA-binding</keyword>
<proteinExistence type="predicted"/>
<dbReference type="Gene3D" id="1.10.357.10">
    <property type="entry name" value="Tetracycline Repressor, domain 2"/>
    <property type="match status" value="1"/>
</dbReference>
<dbReference type="SUPFAM" id="SSF48498">
    <property type="entry name" value="Tetracyclin repressor-like, C-terminal domain"/>
    <property type="match status" value="1"/>
</dbReference>
<gene>
    <name evidence="6" type="ORF">H4N64_19080</name>
</gene>
<accession>A0A7X1M9W5</accession>